<evidence type="ECO:0000256" key="4">
    <source>
        <dbReference type="ARBA" id="ARBA00023145"/>
    </source>
</evidence>
<evidence type="ECO:0000313" key="11">
    <source>
        <dbReference type="RefSeq" id="XP_029316485.1"/>
    </source>
</evidence>
<keyword evidence="5" id="KW-1015">Disulfide bond</keyword>
<dbReference type="PROSITE" id="PS50240">
    <property type="entry name" value="TRYPSIN_DOM"/>
    <property type="match status" value="1"/>
</dbReference>
<reference evidence="11" key="1">
    <citation type="submission" date="2025-08" db="UniProtKB">
        <authorList>
            <consortium name="RefSeq"/>
        </authorList>
    </citation>
    <scope>IDENTIFICATION</scope>
</reference>
<comment type="subcellular location">
    <subcellularLocation>
        <location evidence="1">Secreted</location>
        <location evidence="1">Extracellular space</location>
    </subcellularLocation>
</comment>
<keyword evidence="2" id="KW-0964">Secreted</keyword>
<dbReference type="InterPro" id="IPR009003">
    <property type="entry name" value="Peptidase_S1_PA"/>
</dbReference>
<keyword evidence="4" id="KW-0865">Zymogen</keyword>
<evidence type="ECO:0000256" key="2">
    <source>
        <dbReference type="ARBA" id="ARBA00022525"/>
    </source>
</evidence>
<dbReference type="InterPro" id="IPR033116">
    <property type="entry name" value="TRYPSIN_SER"/>
</dbReference>
<keyword evidence="10" id="KW-1185">Reference proteome</keyword>
<evidence type="ECO:0000256" key="6">
    <source>
        <dbReference type="ARBA" id="ARBA00036320"/>
    </source>
</evidence>
<protein>
    <recommendedName>
        <fullName evidence="7">trypsin</fullName>
        <ecNumber evidence="7">3.4.21.4</ecNumber>
    </recommendedName>
</protein>
<dbReference type="GeneID" id="115027348"/>
<evidence type="ECO:0000313" key="10">
    <source>
        <dbReference type="Proteomes" id="UP000504630"/>
    </source>
</evidence>
<keyword evidence="3 8" id="KW-0732">Signal</keyword>
<name>A0A6J2S4F4_COTGO</name>
<feature type="signal peptide" evidence="8">
    <location>
        <begin position="1"/>
        <end position="24"/>
    </location>
</feature>
<evidence type="ECO:0000256" key="5">
    <source>
        <dbReference type="ARBA" id="ARBA00023157"/>
    </source>
</evidence>
<dbReference type="InterPro" id="IPR001254">
    <property type="entry name" value="Trypsin_dom"/>
</dbReference>
<dbReference type="PROSITE" id="PS00135">
    <property type="entry name" value="TRYPSIN_SER"/>
    <property type="match status" value="1"/>
</dbReference>
<sequence length="277" mass="30057">MMSEKDLLVAAALFVFAFISHSEGIIGGREAVAHSRPYMASIQVPEGENMKHECGGFVIADQWVMTAVHCLPTGANGRKVVLGVHSLSELEDTKQTFDILELYNHPDFSASNYDNDIALIKLDRPFNISAAVKAVEFLRAGGTNPDTDAEVDTAGWGSLNNLGSRPDKLREVVIEVFSSARCRRSDYYGRKFTANMICAHKVCPDPCDHPHKKEDSCDGDSGGPLLYNGIAVGITSNGGKKCGQLKKPGIYTIISQYTEWIDSTMAVQPAAALEQSS</sequence>
<dbReference type="InterPro" id="IPR043504">
    <property type="entry name" value="Peptidase_S1_PA_chymotrypsin"/>
</dbReference>
<dbReference type="GO" id="GO:0004252">
    <property type="term" value="F:serine-type endopeptidase activity"/>
    <property type="evidence" value="ECO:0007669"/>
    <property type="project" value="UniProtKB-EC"/>
</dbReference>
<evidence type="ECO:0000256" key="3">
    <source>
        <dbReference type="ARBA" id="ARBA00022729"/>
    </source>
</evidence>
<proteinExistence type="predicted"/>
<dbReference type="AlphaFoldDB" id="A0A6J2S4F4"/>
<dbReference type="FunCoup" id="A0A6J2S4F4">
    <property type="interactions" value="278"/>
</dbReference>
<dbReference type="SMART" id="SM00020">
    <property type="entry name" value="Tryp_SPc"/>
    <property type="match status" value="1"/>
</dbReference>
<dbReference type="InParanoid" id="A0A6J2S4F4"/>
<evidence type="ECO:0000256" key="8">
    <source>
        <dbReference type="SAM" id="SignalP"/>
    </source>
</evidence>
<evidence type="ECO:0000256" key="7">
    <source>
        <dbReference type="ARBA" id="ARBA00038868"/>
    </source>
</evidence>
<dbReference type="PANTHER" id="PTHR24271:SF54">
    <property type="entry name" value="COMPLEMENT FACTOR D"/>
    <property type="match status" value="1"/>
</dbReference>
<dbReference type="SUPFAM" id="SSF50494">
    <property type="entry name" value="Trypsin-like serine proteases"/>
    <property type="match status" value="1"/>
</dbReference>
<dbReference type="Proteomes" id="UP000504630">
    <property type="component" value="Chromosome 22"/>
</dbReference>
<dbReference type="Pfam" id="PF00089">
    <property type="entry name" value="Trypsin"/>
    <property type="match status" value="1"/>
</dbReference>
<dbReference type="EC" id="3.4.21.4" evidence="7"/>
<accession>A0A6J2S4F4</accession>
<dbReference type="PRINTS" id="PR00722">
    <property type="entry name" value="CHYMOTRYPSIN"/>
</dbReference>
<gene>
    <name evidence="11" type="primary">LOC115027348</name>
</gene>
<dbReference type="PANTHER" id="PTHR24271">
    <property type="entry name" value="KALLIKREIN-RELATED"/>
    <property type="match status" value="1"/>
</dbReference>
<dbReference type="Gene3D" id="2.40.10.10">
    <property type="entry name" value="Trypsin-like serine proteases"/>
    <property type="match status" value="1"/>
</dbReference>
<comment type="catalytic activity">
    <reaction evidence="6">
        <text>Preferential cleavage: Arg-|-Xaa, Lys-|-Xaa.</text>
        <dbReference type="EC" id="3.4.21.4"/>
    </reaction>
</comment>
<dbReference type="GO" id="GO:0005576">
    <property type="term" value="C:extracellular region"/>
    <property type="evidence" value="ECO:0007669"/>
    <property type="project" value="UniProtKB-SubCell"/>
</dbReference>
<evidence type="ECO:0000259" key="9">
    <source>
        <dbReference type="PROSITE" id="PS50240"/>
    </source>
</evidence>
<dbReference type="CDD" id="cd00190">
    <property type="entry name" value="Tryp_SPc"/>
    <property type="match status" value="1"/>
</dbReference>
<organism evidence="10 11">
    <name type="scientific">Cottoperca gobio</name>
    <name type="common">Frogmouth</name>
    <name type="synonym">Aphritis gobio</name>
    <dbReference type="NCBI Taxonomy" id="56716"/>
    <lineage>
        <taxon>Eukaryota</taxon>
        <taxon>Metazoa</taxon>
        <taxon>Chordata</taxon>
        <taxon>Craniata</taxon>
        <taxon>Vertebrata</taxon>
        <taxon>Euteleostomi</taxon>
        <taxon>Actinopterygii</taxon>
        <taxon>Neopterygii</taxon>
        <taxon>Teleostei</taxon>
        <taxon>Neoteleostei</taxon>
        <taxon>Acanthomorphata</taxon>
        <taxon>Eupercaria</taxon>
        <taxon>Perciformes</taxon>
        <taxon>Notothenioidei</taxon>
        <taxon>Bovichtidae</taxon>
        <taxon>Cottoperca</taxon>
    </lineage>
</organism>
<evidence type="ECO:0000256" key="1">
    <source>
        <dbReference type="ARBA" id="ARBA00004239"/>
    </source>
</evidence>
<feature type="chain" id="PRO_5026686832" description="trypsin" evidence="8">
    <location>
        <begin position="25"/>
        <end position="277"/>
    </location>
</feature>
<dbReference type="FunFam" id="2.40.10.10:FF:000005">
    <property type="entry name" value="Serine protease 37"/>
    <property type="match status" value="1"/>
</dbReference>
<dbReference type="InterPro" id="IPR001314">
    <property type="entry name" value="Peptidase_S1A"/>
</dbReference>
<feature type="domain" description="Peptidase S1" evidence="9">
    <location>
        <begin position="25"/>
        <end position="266"/>
    </location>
</feature>
<dbReference type="GO" id="GO:0006508">
    <property type="term" value="P:proteolysis"/>
    <property type="evidence" value="ECO:0007669"/>
    <property type="project" value="InterPro"/>
</dbReference>
<dbReference type="RefSeq" id="XP_029316485.1">
    <property type="nucleotide sequence ID" value="XM_029460625.1"/>
</dbReference>
<dbReference type="KEGG" id="cgob:115027348"/>
<dbReference type="OrthoDB" id="60866at2759"/>